<accession>A0A931YDK0</accession>
<keyword evidence="1" id="KW-1133">Transmembrane helix</keyword>
<keyword evidence="1" id="KW-0472">Membrane</keyword>
<feature type="transmembrane region" description="Helical" evidence="1">
    <location>
        <begin position="117"/>
        <end position="140"/>
    </location>
</feature>
<protein>
    <submittedName>
        <fullName evidence="2">Uncharacterized protein</fullName>
    </submittedName>
</protein>
<evidence type="ECO:0000313" key="2">
    <source>
        <dbReference type="EMBL" id="MBI2465896.1"/>
    </source>
</evidence>
<dbReference type="AlphaFoldDB" id="A0A931YDK0"/>
<feature type="transmembrane region" description="Helical" evidence="1">
    <location>
        <begin position="12"/>
        <end position="31"/>
    </location>
</feature>
<evidence type="ECO:0000256" key="1">
    <source>
        <dbReference type="SAM" id="Phobius"/>
    </source>
</evidence>
<feature type="transmembrane region" description="Helical" evidence="1">
    <location>
        <begin position="76"/>
        <end position="97"/>
    </location>
</feature>
<organism evidence="2 3">
    <name type="scientific">Candidatus Sungiibacteriota bacterium</name>
    <dbReference type="NCBI Taxonomy" id="2750080"/>
    <lineage>
        <taxon>Bacteria</taxon>
        <taxon>Candidatus Sungiibacteriota</taxon>
    </lineage>
</organism>
<dbReference type="EMBL" id="JACPHQ010000017">
    <property type="protein sequence ID" value="MBI2465896.1"/>
    <property type="molecule type" value="Genomic_DNA"/>
</dbReference>
<dbReference type="Proteomes" id="UP000709672">
    <property type="component" value="Unassembled WGS sequence"/>
</dbReference>
<comment type="caution">
    <text evidence="2">The sequence shown here is derived from an EMBL/GenBank/DDBJ whole genome shotgun (WGS) entry which is preliminary data.</text>
</comment>
<sequence>MKKHRNNLMKDLAIIAFSVIIAILIVKTGVLKTILVSTQEMRFMGSFVAGMFFVSIFSAAPATVVLEEIAQSNSVFWVAFFGGIGALVGDLIIFRFIKDRLAEDFLQLIKKTRSERLVSIFRLKLFKWLVPFFGALIVASPLPDELGLAMMGLSKMKTSLFIPLSFFLNSLGILIIGIIAKIAF</sequence>
<gene>
    <name evidence="2" type="ORF">HYV66_01540</name>
</gene>
<proteinExistence type="predicted"/>
<keyword evidence="1" id="KW-0812">Transmembrane</keyword>
<feature type="transmembrane region" description="Helical" evidence="1">
    <location>
        <begin position="43"/>
        <end position="64"/>
    </location>
</feature>
<name>A0A931YDK0_9BACT</name>
<feature type="transmembrane region" description="Helical" evidence="1">
    <location>
        <begin position="160"/>
        <end position="180"/>
    </location>
</feature>
<reference evidence="2" key="1">
    <citation type="submission" date="2020-07" db="EMBL/GenBank/DDBJ databases">
        <title>Huge and variable diversity of episymbiotic CPR bacteria and DPANN archaea in groundwater ecosystems.</title>
        <authorList>
            <person name="He C.Y."/>
            <person name="Keren R."/>
            <person name="Whittaker M."/>
            <person name="Farag I.F."/>
            <person name="Doudna J."/>
            <person name="Cate J.H.D."/>
            <person name="Banfield J.F."/>
        </authorList>
    </citation>
    <scope>NUCLEOTIDE SEQUENCE</scope>
    <source>
        <strain evidence="2">NC_groundwater_418_Ag_B-0.1um_45_10</strain>
    </source>
</reference>
<evidence type="ECO:0000313" key="3">
    <source>
        <dbReference type="Proteomes" id="UP000709672"/>
    </source>
</evidence>